<protein>
    <submittedName>
        <fullName evidence="14">Diacylglycerol kinase</fullName>
    </submittedName>
</protein>
<dbReference type="InterPro" id="IPR050187">
    <property type="entry name" value="Lipid_Phosphate_FormReg"/>
</dbReference>
<dbReference type="AlphaFoldDB" id="E2S9V1"/>
<dbReference type="HOGENOM" id="CLU_045532_0_1_11"/>
<evidence type="ECO:0000256" key="12">
    <source>
        <dbReference type="ARBA" id="ARBA00023264"/>
    </source>
</evidence>
<evidence type="ECO:0000256" key="6">
    <source>
        <dbReference type="ARBA" id="ARBA00022741"/>
    </source>
</evidence>
<organism evidence="14 15">
    <name type="scientific">Aeromicrobium marinum DSM 15272</name>
    <dbReference type="NCBI Taxonomy" id="585531"/>
    <lineage>
        <taxon>Bacteria</taxon>
        <taxon>Bacillati</taxon>
        <taxon>Actinomycetota</taxon>
        <taxon>Actinomycetes</taxon>
        <taxon>Propionibacteriales</taxon>
        <taxon>Nocardioidaceae</taxon>
        <taxon>Aeromicrobium</taxon>
    </lineage>
</organism>
<accession>E2S9V1</accession>
<dbReference type="InterPro" id="IPR005218">
    <property type="entry name" value="Diacylglycerol/lipid_kinase"/>
</dbReference>
<evidence type="ECO:0000256" key="10">
    <source>
        <dbReference type="ARBA" id="ARBA00023098"/>
    </source>
</evidence>
<evidence type="ECO:0000313" key="15">
    <source>
        <dbReference type="Proteomes" id="UP000003111"/>
    </source>
</evidence>
<sequence length="295" mass="30853">MMRCALVVNPHSGRRRGDEVAAAAHTRLTAAGAEVVVVRGADTSGARAHLETVIAGGLDAVVVVGGDGALHAVLDLVVRHDLLLGLLPAGTGNDTARSTGIPVGDATAAVDIVLAGHERRLDVARTGEGVHVMTVVASGFDSKVNERANAMRWPRGNMRYNLAIVAELRAFSPLPFSITLDDRVIEREAMLVAVGNGPSFGGGLRICEGAAMDDGLLDVCIINPVSKAKLLRVFPRLYRGTHVSLPEFERHRVRSVTLSSPGIVAYGDGERLGALPVSAEVVPGAVRLLSPVPSP</sequence>
<evidence type="ECO:0000256" key="5">
    <source>
        <dbReference type="ARBA" id="ARBA00022723"/>
    </source>
</evidence>
<dbReference type="GO" id="GO:0004143">
    <property type="term" value="F:ATP-dependent diacylglycerol kinase activity"/>
    <property type="evidence" value="ECO:0007669"/>
    <property type="project" value="TreeGrafter"/>
</dbReference>
<gene>
    <name evidence="14" type="ORF">HMPREF0063_10741</name>
</gene>
<proteinExistence type="inferred from homology"/>
<keyword evidence="15" id="KW-1185">Reference proteome</keyword>
<evidence type="ECO:0000256" key="1">
    <source>
        <dbReference type="ARBA" id="ARBA00001946"/>
    </source>
</evidence>
<dbReference type="SUPFAM" id="SSF111331">
    <property type="entry name" value="NAD kinase/diacylglycerol kinase-like"/>
    <property type="match status" value="1"/>
</dbReference>
<dbReference type="Pfam" id="PF19279">
    <property type="entry name" value="YegS_C"/>
    <property type="match status" value="1"/>
</dbReference>
<dbReference type="GO" id="GO:0005524">
    <property type="term" value="F:ATP binding"/>
    <property type="evidence" value="ECO:0007669"/>
    <property type="project" value="UniProtKB-KW"/>
</dbReference>
<dbReference type="Proteomes" id="UP000003111">
    <property type="component" value="Unassembled WGS sequence"/>
</dbReference>
<keyword evidence="4" id="KW-0808">Transferase</keyword>
<dbReference type="InterPro" id="IPR017438">
    <property type="entry name" value="ATP-NAD_kinase_N"/>
</dbReference>
<reference evidence="14" key="1">
    <citation type="submission" date="2010-08" db="EMBL/GenBank/DDBJ databases">
        <authorList>
            <person name="Muzny D."/>
            <person name="Qin X."/>
            <person name="Buhay C."/>
            <person name="Dugan-Rocha S."/>
            <person name="Ding Y."/>
            <person name="Chen G."/>
            <person name="Hawes A."/>
            <person name="Holder M."/>
            <person name="Jhangiani S."/>
            <person name="Johnson A."/>
            <person name="Khan Z."/>
            <person name="Li Z."/>
            <person name="Liu W."/>
            <person name="Liu X."/>
            <person name="Perez L."/>
            <person name="Shen H."/>
            <person name="Wang Q."/>
            <person name="Watt J."/>
            <person name="Xi L."/>
            <person name="Xin Y."/>
            <person name="Zhou J."/>
            <person name="Deng J."/>
            <person name="Jiang H."/>
            <person name="Liu Y."/>
            <person name="Qu J."/>
            <person name="Song X.-Z."/>
            <person name="Zhang L."/>
            <person name="Villasana D."/>
            <person name="Johnson A."/>
            <person name="Liu J."/>
            <person name="Liyanage D."/>
            <person name="Lorensuhewa L."/>
            <person name="Robinson T."/>
            <person name="Song A."/>
            <person name="Song B.-B."/>
            <person name="Dinh H."/>
            <person name="Thornton R."/>
            <person name="Coyle M."/>
            <person name="Francisco L."/>
            <person name="Jackson L."/>
            <person name="Javaid M."/>
            <person name="Korchina V."/>
            <person name="Kovar C."/>
            <person name="Mata R."/>
            <person name="Mathew T."/>
            <person name="Ngo R."/>
            <person name="Nguyen L."/>
            <person name="Nguyen N."/>
            <person name="Okwuonu G."/>
            <person name="Ongeri F."/>
            <person name="Pham C."/>
            <person name="Simmons D."/>
            <person name="Wilczek-Boney K."/>
            <person name="Hale W."/>
            <person name="Jakkamsetti A."/>
            <person name="Pham P."/>
            <person name="Ruth R."/>
            <person name="San Lucas F."/>
            <person name="Warren J."/>
            <person name="Zhang J."/>
            <person name="Zhao Z."/>
            <person name="Zhou C."/>
            <person name="Zhu D."/>
            <person name="Lee S."/>
            <person name="Bess C."/>
            <person name="Blankenburg K."/>
            <person name="Forbes L."/>
            <person name="Fu Q."/>
            <person name="Gubbala S."/>
            <person name="Hirani K."/>
            <person name="Jayaseelan J.C."/>
            <person name="Lara F."/>
            <person name="Munidasa M."/>
            <person name="Palculict T."/>
            <person name="Patil S."/>
            <person name="Pu L.-L."/>
            <person name="Saada N."/>
            <person name="Tang L."/>
            <person name="Weissenberger G."/>
            <person name="Zhu Y."/>
            <person name="Hemphill L."/>
            <person name="Shang Y."/>
            <person name="Youmans B."/>
            <person name="Ayvaz T."/>
            <person name="Ross M."/>
            <person name="Santibanez J."/>
            <person name="Aqrawi P."/>
            <person name="Gross S."/>
            <person name="Joshi V."/>
            <person name="Fowler G."/>
            <person name="Nazareth L."/>
            <person name="Reid J."/>
            <person name="Worley K."/>
            <person name="Petrosino J."/>
            <person name="Highlander S."/>
            <person name="Gibbs R."/>
        </authorList>
    </citation>
    <scope>NUCLEOTIDE SEQUENCE [LARGE SCALE GENOMIC DNA]</scope>
    <source>
        <strain evidence="14">DSM 15272</strain>
    </source>
</reference>
<dbReference type="GO" id="GO:0008654">
    <property type="term" value="P:phospholipid biosynthetic process"/>
    <property type="evidence" value="ECO:0007669"/>
    <property type="project" value="UniProtKB-KW"/>
</dbReference>
<dbReference type="GO" id="GO:0046872">
    <property type="term" value="F:metal ion binding"/>
    <property type="evidence" value="ECO:0007669"/>
    <property type="project" value="UniProtKB-KW"/>
</dbReference>
<keyword evidence="10" id="KW-0443">Lipid metabolism</keyword>
<comment type="caution">
    <text evidence="14">The sequence shown here is derived from an EMBL/GenBank/DDBJ whole genome shotgun (WGS) entry which is preliminary data.</text>
</comment>
<dbReference type="Pfam" id="PF00781">
    <property type="entry name" value="DAGK_cat"/>
    <property type="match status" value="1"/>
</dbReference>
<keyword evidence="7 14" id="KW-0418">Kinase</keyword>
<evidence type="ECO:0000256" key="11">
    <source>
        <dbReference type="ARBA" id="ARBA00023209"/>
    </source>
</evidence>
<keyword evidence="5" id="KW-0479">Metal-binding</keyword>
<evidence type="ECO:0000256" key="9">
    <source>
        <dbReference type="ARBA" id="ARBA00022842"/>
    </source>
</evidence>
<keyword evidence="9" id="KW-0460">Magnesium</keyword>
<evidence type="ECO:0000259" key="13">
    <source>
        <dbReference type="PROSITE" id="PS50146"/>
    </source>
</evidence>
<keyword evidence="12" id="KW-1208">Phospholipid metabolism</keyword>
<dbReference type="PANTHER" id="PTHR12358:SF106">
    <property type="entry name" value="LIPID KINASE YEGS"/>
    <property type="match status" value="1"/>
</dbReference>
<dbReference type="InterPro" id="IPR016064">
    <property type="entry name" value="NAD/diacylglycerol_kinase_sf"/>
</dbReference>
<dbReference type="InterPro" id="IPR045540">
    <property type="entry name" value="YegS/DAGK_C"/>
</dbReference>
<dbReference type="InterPro" id="IPR001206">
    <property type="entry name" value="Diacylglycerol_kinase_cat_dom"/>
</dbReference>
<evidence type="ECO:0000256" key="7">
    <source>
        <dbReference type="ARBA" id="ARBA00022777"/>
    </source>
</evidence>
<dbReference type="PANTHER" id="PTHR12358">
    <property type="entry name" value="SPHINGOSINE KINASE"/>
    <property type="match status" value="1"/>
</dbReference>
<keyword evidence="3" id="KW-0444">Lipid biosynthesis</keyword>
<keyword evidence="8" id="KW-0067">ATP-binding</keyword>
<name>E2S9V1_9ACTN</name>
<dbReference type="Gene3D" id="2.60.200.40">
    <property type="match status" value="1"/>
</dbReference>
<dbReference type="EMBL" id="ACLF03000003">
    <property type="protein sequence ID" value="EFQ84025.1"/>
    <property type="molecule type" value="Genomic_DNA"/>
</dbReference>
<evidence type="ECO:0000256" key="4">
    <source>
        <dbReference type="ARBA" id="ARBA00022679"/>
    </source>
</evidence>
<evidence type="ECO:0000256" key="2">
    <source>
        <dbReference type="ARBA" id="ARBA00005983"/>
    </source>
</evidence>
<dbReference type="PROSITE" id="PS50146">
    <property type="entry name" value="DAGK"/>
    <property type="match status" value="1"/>
</dbReference>
<evidence type="ECO:0000313" key="14">
    <source>
        <dbReference type="EMBL" id="EFQ84025.1"/>
    </source>
</evidence>
<dbReference type="NCBIfam" id="TIGR00147">
    <property type="entry name" value="YegS/Rv2252/BmrU family lipid kinase"/>
    <property type="match status" value="1"/>
</dbReference>
<keyword evidence="11" id="KW-0594">Phospholipid biosynthesis</keyword>
<feature type="domain" description="DAGKc" evidence="13">
    <location>
        <begin position="1"/>
        <end position="129"/>
    </location>
</feature>
<dbReference type="eggNOG" id="COG1597">
    <property type="taxonomic scope" value="Bacteria"/>
</dbReference>
<comment type="similarity">
    <text evidence="2">Belongs to the diacylglycerol/lipid kinase family.</text>
</comment>
<evidence type="ECO:0000256" key="3">
    <source>
        <dbReference type="ARBA" id="ARBA00022516"/>
    </source>
</evidence>
<comment type="cofactor">
    <cofactor evidence="1">
        <name>Mg(2+)</name>
        <dbReference type="ChEBI" id="CHEBI:18420"/>
    </cofactor>
</comment>
<evidence type="ECO:0000256" key="8">
    <source>
        <dbReference type="ARBA" id="ARBA00022840"/>
    </source>
</evidence>
<dbReference type="SMART" id="SM00046">
    <property type="entry name" value="DAGKc"/>
    <property type="match status" value="1"/>
</dbReference>
<dbReference type="GO" id="GO:0005886">
    <property type="term" value="C:plasma membrane"/>
    <property type="evidence" value="ECO:0007669"/>
    <property type="project" value="TreeGrafter"/>
</dbReference>
<keyword evidence="6" id="KW-0547">Nucleotide-binding</keyword>
<dbReference type="STRING" id="585531.HMPREF0063_10741"/>
<dbReference type="Gene3D" id="3.40.50.10330">
    <property type="entry name" value="Probable inorganic polyphosphate/atp-NAD kinase, domain 1"/>
    <property type="match status" value="1"/>
</dbReference>